<evidence type="ECO:0000313" key="2">
    <source>
        <dbReference type="EMBL" id="CAJ0575790.1"/>
    </source>
</evidence>
<accession>A0AA36G219</accession>
<dbReference type="EMBL" id="CATQJA010002641">
    <property type="protein sequence ID" value="CAJ0575790.1"/>
    <property type="molecule type" value="Genomic_DNA"/>
</dbReference>
<gene>
    <name evidence="2" type="ORF">MSPICULIGERA_LOCUS14095</name>
</gene>
<organism evidence="2 3">
    <name type="scientific">Mesorhabditis spiculigera</name>
    <dbReference type="NCBI Taxonomy" id="96644"/>
    <lineage>
        <taxon>Eukaryota</taxon>
        <taxon>Metazoa</taxon>
        <taxon>Ecdysozoa</taxon>
        <taxon>Nematoda</taxon>
        <taxon>Chromadorea</taxon>
        <taxon>Rhabditida</taxon>
        <taxon>Rhabditina</taxon>
        <taxon>Rhabditomorpha</taxon>
        <taxon>Rhabditoidea</taxon>
        <taxon>Rhabditidae</taxon>
        <taxon>Mesorhabditinae</taxon>
        <taxon>Mesorhabditis</taxon>
    </lineage>
</organism>
<dbReference type="Proteomes" id="UP001177023">
    <property type="component" value="Unassembled WGS sequence"/>
</dbReference>
<feature type="non-terminal residue" evidence="2">
    <location>
        <position position="1"/>
    </location>
</feature>
<evidence type="ECO:0000256" key="1">
    <source>
        <dbReference type="SAM" id="SignalP"/>
    </source>
</evidence>
<reference evidence="2" key="1">
    <citation type="submission" date="2023-06" db="EMBL/GenBank/DDBJ databases">
        <authorList>
            <person name="Delattre M."/>
        </authorList>
    </citation>
    <scope>NUCLEOTIDE SEQUENCE</scope>
    <source>
        <strain evidence="2">AF72</strain>
    </source>
</reference>
<feature type="signal peptide" evidence="1">
    <location>
        <begin position="1"/>
        <end position="19"/>
    </location>
</feature>
<keyword evidence="3" id="KW-1185">Reference proteome</keyword>
<evidence type="ECO:0000313" key="3">
    <source>
        <dbReference type="Proteomes" id="UP001177023"/>
    </source>
</evidence>
<proteinExistence type="predicted"/>
<name>A0AA36G219_9BILA</name>
<comment type="caution">
    <text evidence="2">The sequence shown here is derived from an EMBL/GenBank/DDBJ whole genome shotgun (WGS) entry which is preliminary data.</text>
</comment>
<dbReference type="AlphaFoldDB" id="A0AA36G219"/>
<protein>
    <submittedName>
        <fullName evidence="2">Uncharacterized protein</fullName>
    </submittedName>
</protein>
<keyword evidence="1" id="KW-0732">Signal</keyword>
<sequence length="189" mass="20826">MTPNVVFTSLILYLGQVICETVRLSPASPSFSIHGDEFKRTSVALKIDDCPGCTVQISVGIHHTMGGDDGFPLTLDKTTPDTYELVTRGGATGPRNYTLYICKDIVEGGEWGVHPAKTESSFAVVMLLSSHQDFNIRPFGLFDFNFPDNYLGFQTGIDDTGQNFSISVLLAPTGRWIYTQAFSYVRQLL</sequence>
<feature type="chain" id="PRO_5041244679" evidence="1">
    <location>
        <begin position="20"/>
        <end position="189"/>
    </location>
</feature>